<feature type="coiled-coil region" evidence="12">
    <location>
        <begin position="571"/>
        <end position="630"/>
    </location>
</feature>
<evidence type="ECO:0000256" key="6">
    <source>
        <dbReference type="ARBA" id="ARBA00022838"/>
    </source>
</evidence>
<evidence type="ECO:0000313" key="15">
    <source>
        <dbReference type="EMBL" id="KJX94426.1"/>
    </source>
</evidence>
<protein>
    <recommendedName>
        <fullName evidence="11">Kinetochore protein NDC80</fullName>
    </recommendedName>
</protein>
<comment type="subcellular location">
    <subcellularLocation>
        <location evidence="11">Chromosome</location>
        <location evidence="11">Centromere</location>
        <location evidence="11">Kinetochore</location>
    </subcellularLocation>
    <subcellularLocation>
        <location evidence="11">Nucleus</location>
    </subcellularLocation>
</comment>
<dbReference type="AlphaFoldDB" id="A0A0F4GAM7"/>
<name>A0A0F4GAM7_9PEZI</name>
<keyword evidence="16" id="KW-1185">Reference proteome</keyword>
<evidence type="ECO:0000256" key="4">
    <source>
        <dbReference type="ARBA" id="ARBA00022618"/>
    </source>
</evidence>
<feature type="region of interest" description="Disordered" evidence="13">
    <location>
        <begin position="743"/>
        <end position="766"/>
    </location>
</feature>
<evidence type="ECO:0000256" key="7">
    <source>
        <dbReference type="ARBA" id="ARBA00023054"/>
    </source>
</evidence>
<keyword evidence="4 11" id="KW-0132">Cell division</keyword>
<evidence type="ECO:0000256" key="1">
    <source>
        <dbReference type="ARBA" id="ARBA00002772"/>
    </source>
</evidence>
<accession>A0A0F4GAM7</accession>
<feature type="coiled-coil region" evidence="12">
    <location>
        <begin position="339"/>
        <end position="484"/>
    </location>
</feature>
<evidence type="ECO:0000256" key="9">
    <source>
        <dbReference type="ARBA" id="ARBA00023306"/>
    </source>
</evidence>
<dbReference type="GO" id="GO:0051301">
    <property type="term" value="P:cell division"/>
    <property type="evidence" value="ECO:0007669"/>
    <property type="project" value="UniProtKB-UniRule"/>
</dbReference>
<dbReference type="InterPro" id="IPR055260">
    <property type="entry name" value="Ndc80_CH"/>
</dbReference>
<comment type="function">
    <text evidence="1 11">Acts as a component of the essential kinetochore-associated NDC80 complex, which is required for chromosome segregation and spindle checkpoint activity.</text>
</comment>
<evidence type="ECO:0000256" key="13">
    <source>
        <dbReference type="SAM" id="MobiDB-lite"/>
    </source>
</evidence>
<evidence type="ECO:0000256" key="11">
    <source>
        <dbReference type="RuleBase" id="RU368072"/>
    </source>
</evidence>
<evidence type="ECO:0000313" key="16">
    <source>
        <dbReference type="Proteomes" id="UP000033647"/>
    </source>
</evidence>
<dbReference type="GO" id="GO:0031262">
    <property type="term" value="C:Ndc80 complex"/>
    <property type="evidence" value="ECO:0007669"/>
    <property type="project" value="UniProtKB-UniRule"/>
</dbReference>
<keyword evidence="7 12" id="KW-0175">Coiled coil</keyword>
<dbReference type="GO" id="GO:0051315">
    <property type="term" value="P:attachment of mitotic spindle microtubules to kinetochore"/>
    <property type="evidence" value="ECO:0007669"/>
    <property type="project" value="UniProtKB-UniRule"/>
</dbReference>
<keyword evidence="5 11" id="KW-0498">Mitosis</keyword>
<keyword evidence="9 11" id="KW-0131">Cell cycle</keyword>
<evidence type="ECO:0000256" key="3">
    <source>
        <dbReference type="ARBA" id="ARBA00022454"/>
    </source>
</evidence>
<comment type="caution">
    <text evidence="15">The sequence shown here is derived from an EMBL/GenBank/DDBJ whole genome shotgun (WGS) entry which is preliminary data.</text>
</comment>
<evidence type="ECO:0000256" key="5">
    <source>
        <dbReference type="ARBA" id="ARBA00022776"/>
    </source>
</evidence>
<proteinExistence type="inferred from homology"/>
<evidence type="ECO:0000256" key="2">
    <source>
        <dbReference type="ARBA" id="ARBA00007050"/>
    </source>
</evidence>
<evidence type="ECO:0000256" key="12">
    <source>
        <dbReference type="SAM" id="Coils"/>
    </source>
</evidence>
<dbReference type="OrthoDB" id="7459479at2759"/>
<reference evidence="15 16" key="1">
    <citation type="submission" date="2015-03" db="EMBL/GenBank/DDBJ databases">
        <title>RNA-seq based gene annotation and comparative genomics of four Zymoseptoria species reveal species-specific pathogenicity related genes and transposable element activity.</title>
        <authorList>
            <person name="Grandaubert J."/>
            <person name="Bhattacharyya A."/>
            <person name="Stukenbrock E.H."/>
        </authorList>
    </citation>
    <scope>NUCLEOTIDE SEQUENCE [LARGE SCALE GENOMIC DNA]</scope>
    <source>
        <strain evidence="15 16">Zb18110</strain>
    </source>
</reference>
<feature type="domain" description="Kinetochore protein Ndc80 CH" evidence="14">
    <location>
        <begin position="127"/>
        <end position="281"/>
    </location>
</feature>
<dbReference type="EMBL" id="LAFY01004154">
    <property type="protein sequence ID" value="KJX94426.1"/>
    <property type="molecule type" value="Genomic_DNA"/>
</dbReference>
<gene>
    <name evidence="15" type="ORF">TI39_contig4195g00019</name>
</gene>
<feature type="compositionally biased region" description="Polar residues" evidence="13">
    <location>
        <begin position="110"/>
        <end position="132"/>
    </location>
</feature>
<dbReference type="InterPro" id="IPR005550">
    <property type="entry name" value="Kinetochore_Ndc80"/>
</dbReference>
<dbReference type="InterPro" id="IPR038273">
    <property type="entry name" value="Ndc80_sf"/>
</dbReference>
<keyword evidence="3 11" id="KW-0158">Chromosome</keyword>
<sequence>MSQETGLFSVRRPRETLGAVSHNASAIPMPASAMKRSNSTSGFGAGSQTTNHARSTSGSRMSLAPGRPSQPMFRSSSGDNLAGMGFSTVQRPSTQNIFASTGGGRKSFAPVSSTPANPIQLQESTARRSSVYSARPSAGFGPQGHQSFFATAPPMNGIPADPRRLRDSSTRAAMGQELMEFLTQRNFEMEMKHSLTHKTMSSPTQKDFNLMFQFLYHNIDPSYRFQKNIDAEVPPLLKQLRYPFEKNISKSQLAAVGGNNWSTFLGLLHWMMQLAKMMEQYSTGMWDDACAEAGFDVSADRITFQFLSDAYKEWLSIEDDDDEEEEAKRRIQPHIEAMAVKFEQANAANLEQLKQLETESEALQKQIDDLGKSAPRLAKLDETIKILEEDRQKFEQYNASMDAKVEKYTHRASLLQQEIEKCEAEMAEAEAERTELQRKVDEQGLSVQDIDRMNTERERLIKGVESTQTRLEEAKERTSKKEGETGAKLDELEQCVQRYNSLGYQIGVIPSTAQNAAKFEYEIRLQLNSGPDFSASQQFSASTSVPPSSDRLLADSNTGYSPQHLLPTPDLKECKRQLQTLRKTLSDRRNTALEDDMAKIDMLDKTREALEDKAAELETLKHRVGGAQEAFEKMREIGATQAMASEAQIEKMEKELGRMRLGIGESVDVISGMEMNVNLEYEQMTFRAAELREELHTELERILKYVVDFKIHIQGTLENYETFVAGEVESEWEEKAMDEARLGAARQDYDHDGDVFDEDGDRSMDD</sequence>
<organism evidence="15 16">
    <name type="scientific">Zymoseptoria brevis</name>
    <dbReference type="NCBI Taxonomy" id="1047168"/>
    <lineage>
        <taxon>Eukaryota</taxon>
        <taxon>Fungi</taxon>
        <taxon>Dikarya</taxon>
        <taxon>Ascomycota</taxon>
        <taxon>Pezizomycotina</taxon>
        <taxon>Dothideomycetes</taxon>
        <taxon>Dothideomycetidae</taxon>
        <taxon>Mycosphaerellales</taxon>
        <taxon>Mycosphaerellaceae</taxon>
        <taxon>Zymoseptoria</taxon>
    </lineage>
</organism>
<dbReference type="FunFam" id="1.10.418.30:FF:000001">
    <property type="entry name" value="Probable kinetochore protein ndc80"/>
    <property type="match status" value="1"/>
</dbReference>
<dbReference type="PANTHER" id="PTHR10643:SF2">
    <property type="entry name" value="KINETOCHORE PROTEIN NDC80 HOMOLOG"/>
    <property type="match status" value="1"/>
</dbReference>
<dbReference type="GO" id="GO:0005634">
    <property type="term" value="C:nucleus"/>
    <property type="evidence" value="ECO:0007669"/>
    <property type="project" value="UniProtKB-SubCell"/>
</dbReference>
<evidence type="ECO:0000259" key="14">
    <source>
        <dbReference type="Pfam" id="PF03801"/>
    </source>
</evidence>
<feature type="region of interest" description="Disordered" evidence="13">
    <location>
        <begin position="30"/>
        <end position="138"/>
    </location>
</feature>
<comment type="subunit">
    <text evidence="11">Component of the NDC80 complex.</text>
</comment>
<evidence type="ECO:0000256" key="8">
    <source>
        <dbReference type="ARBA" id="ARBA00023242"/>
    </source>
</evidence>
<feature type="compositionally biased region" description="Basic and acidic residues" evidence="13">
    <location>
        <begin position="743"/>
        <end position="754"/>
    </location>
</feature>
<dbReference type="PANTHER" id="PTHR10643">
    <property type="entry name" value="KINETOCHORE PROTEIN NDC80"/>
    <property type="match status" value="1"/>
</dbReference>
<dbReference type="Pfam" id="PF03801">
    <property type="entry name" value="Ndc80_HEC"/>
    <property type="match status" value="1"/>
</dbReference>
<feature type="compositionally biased region" description="Polar residues" evidence="13">
    <location>
        <begin position="35"/>
        <end position="60"/>
    </location>
</feature>
<keyword evidence="6 11" id="KW-0995">Kinetochore</keyword>
<keyword evidence="10 11" id="KW-0137">Centromere</keyword>
<dbReference type="Proteomes" id="UP000033647">
    <property type="component" value="Unassembled WGS sequence"/>
</dbReference>
<dbReference type="Gene3D" id="1.10.418.30">
    <property type="entry name" value="Ncd80 complex, Ncd80 subunit"/>
    <property type="match status" value="1"/>
</dbReference>
<keyword evidence="8 11" id="KW-0539">Nucleus</keyword>
<feature type="compositionally biased region" description="Polar residues" evidence="13">
    <location>
        <begin position="87"/>
        <end position="99"/>
    </location>
</feature>
<comment type="similarity">
    <text evidence="2 11">Belongs to the NDC80/HEC1 family.</text>
</comment>
<evidence type="ECO:0000256" key="10">
    <source>
        <dbReference type="ARBA" id="ARBA00023328"/>
    </source>
</evidence>
<dbReference type="STRING" id="1047168.A0A0F4GAM7"/>